<feature type="transmembrane region" description="Helical" evidence="1">
    <location>
        <begin position="122"/>
        <end position="142"/>
    </location>
</feature>
<evidence type="ECO:0000313" key="3">
    <source>
        <dbReference type="Proteomes" id="UP000320762"/>
    </source>
</evidence>
<gene>
    <name evidence="2" type="ORF">BD626DRAFT_495940</name>
</gene>
<protein>
    <submittedName>
        <fullName evidence="2">Uncharacterized protein</fullName>
    </submittedName>
</protein>
<keyword evidence="1" id="KW-0812">Transmembrane</keyword>
<organism evidence="2 3">
    <name type="scientific">Schizophyllum amplum</name>
    <dbReference type="NCBI Taxonomy" id="97359"/>
    <lineage>
        <taxon>Eukaryota</taxon>
        <taxon>Fungi</taxon>
        <taxon>Dikarya</taxon>
        <taxon>Basidiomycota</taxon>
        <taxon>Agaricomycotina</taxon>
        <taxon>Agaricomycetes</taxon>
        <taxon>Agaricomycetidae</taxon>
        <taxon>Agaricales</taxon>
        <taxon>Schizophyllaceae</taxon>
        <taxon>Schizophyllum</taxon>
    </lineage>
</organism>
<comment type="caution">
    <text evidence="2">The sequence shown here is derived from an EMBL/GenBank/DDBJ whole genome shotgun (WGS) entry which is preliminary data.</text>
</comment>
<keyword evidence="1" id="KW-0472">Membrane</keyword>
<dbReference type="EMBL" id="VDMD01000010">
    <property type="protein sequence ID" value="TRM63223.1"/>
    <property type="molecule type" value="Genomic_DNA"/>
</dbReference>
<sequence>MSRPSASDGPHHFYRGHRSYSFTASDVNELVELRARQRTFHGAYSRTALANLGYSLTILRLFDHRFHKSEPPGRLRRAVRVFGVLHDFADHEKSRYDGRVLQTKGQHGKRVFGRPFVSAGRVVVLLAMLVLGLEISLLVLLLDV</sequence>
<evidence type="ECO:0000313" key="2">
    <source>
        <dbReference type="EMBL" id="TRM63223.1"/>
    </source>
</evidence>
<keyword evidence="3" id="KW-1185">Reference proteome</keyword>
<dbReference type="Proteomes" id="UP000320762">
    <property type="component" value="Unassembled WGS sequence"/>
</dbReference>
<evidence type="ECO:0000256" key="1">
    <source>
        <dbReference type="SAM" id="Phobius"/>
    </source>
</evidence>
<accession>A0A550CEJ4</accession>
<keyword evidence="1" id="KW-1133">Transmembrane helix</keyword>
<dbReference type="PANTHER" id="PTHR38646:SF1">
    <property type="entry name" value="DUF202 DOMAIN-CONTAINING PROTEIN"/>
    <property type="match status" value="1"/>
</dbReference>
<proteinExistence type="predicted"/>
<reference evidence="2 3" key="1">
    <citation type="journal article" date="2019" name="New Phytol.">
        <title>Comparative genomics reveals unique wood-decay strategies and fruiting body development in the Schizophyllaceae.</title>
        <authorList>
            <person name="Almasi E."/>
            <person name="Sahu N."/>
            <person name="Krizsan K."/>
            <person name="Balint B."/>
            <person name="Kovacs G.M."/>
            <person name="Kiss B."/>
            <person name="Cseklye J."/>
            <person name="Drula E."/>
            <person name="Henrissat B."/>
            <person name="Nagy I."/>
            <person name="Chovatia M."/>
            <person name="Adam C."/>
            <person name="LaButti K."/>
            <person name="Lipzen A."/>
            <person name="Riley R."/>
            <person name="Grigoriev I.V."/>
            <person name="Nagy L.G."/>
        </authorList>
    </citation>
    <scope>NUCLEOTIDE SEQUENCE [LARGE SCALE GENOMIC DNA]</scope>
    <source>
        <strain evidence="2 3">NL-1724</strain>
    </source>
</reference>
<dbReference type="OrthoDB" id="2555434at2759"/>
<name>A0A550CEJ4_9AGAR</name>
<dbReference type="PANTHER" id="PTHR38646">
    <property type="entry name" value="YALI0F00814P"/>
    <property type="match status" value="1"/>
</dbReference>
<dbReference type="AlphaFoldDB" id="A0A550CEJ4"/>